<proteinExistence type="predicted"/>
<organism evidence="2 3">
    <name type="scientific">Novipirellula artificiosorum</name>
    <dbReference type="NCBI Taxonomy" id="2528016"/>
    <lineage>
        <taxon>Bacteria</taxon>
        <taxon>Pseudomonadati</taxon>
        <taxon>Planctomycetota</taxon>
        <taxon>Planctomycetia</taxon>
        <taxon>Pirellulales</taxon>
        <taxon>Pirellulaceae</taxon>
        <taxon>Novipirellula</taxon>
    </lineage>
</organism>
<feature type="compositionally biased region" description="Basic and acidic residues" evidence="1">
    <location>
        <begin position="152"/>
        <end position="175"/>
    </location>
</feature>
<comment type="caution">
    <text evidence="2">The sequence shown here is derived from an EMBL/GenBank/DDBJ whole genome shotgun (WGS) entry which is preliminary data.</text>
</comment>
<feature type="compositionally biased region" description="Basic and acidic residues" evidence="1">
    <location>
        <begin position="101"/>
        <end position="116"/>
    </location>
</feature>
<keyword evidence="3" id="KW-1185">Reference proteome</keyword>
<dbReference type="OrthoDB" id="231317at2"/>
<evidence type="ECO:0000313" key="2">
    <source>
        <dbReference type="EMBL" id="TWU31359.1"/>
    </source>
</evidence>
<feature type="compositionally biased region" description="Polar residues" evidence="1">
    <location>
        <begin position="177"/>
        <end position="187"/>
    </location>
</feature>
<protein>
    <submittedName>
        <fullName evidence="2">Uncharacterized protein</fullName>
    </submittedName>
</protein>
<sequence>MSQREPKANYWQGAPMPRHQLVLITKALEDMVPENHPVRLVDEILNAFRQMIKLAIDLKIAEALSSLENQDSWEQDLLGQAISADRLPAAISDLQERREQLAEHMKTAEARDENRRRLGTKGPAQIPKTDPDAASCLTKKAATQPISHQWRRLSDDKGDRPLSPRETLLETEHYSQHSRCYGSSSVH</sequence>
<dbReference type="Proteomes" id="UP000319143">
    <property type="component" value="Unassembled WGS sequence"/>
</dbReference>
<dbReference type="RefSeq" id="WP_146530949.1">
    <property type="nucleotide sequence ID" value="NZ_SJPV01000017.1"/>
</dbReference>
<accession>A0A5C6D929</accession>
<name>A0A5C6D929_9BACT</name>
<dbReference type="AlphaFoldDB" id="A0A5C6D929"/>
<evidence type="ECO:0000313" key="3">
    <source>
        <dbReference type="Proteomes" id="UP000319143"/>
    </source>
</evidence>
<feature type="region of interest" description="Disordered" evidence="1">
    <location>
        <begin position="101"/>
        <end position="187"/>
    </location>
</feature>
<evidence type="ECO:0000256" key="1">
    <source>
        <dbReference type="SAM" id="MobiDB-lite"/>
    </source>
</evidence>
<gene>
    <name evidence="2" type="ORF">Poly41_62280</name>
</gene>
<dbReference type="EMBL" id="SJPV01000017">
    <property type="protein sequence ID" value="TWU31359.1"/>
    <property type="molecule type" value="Genomic_DNA"/>
</dbReference>
<reference evidence="2 3" key="1">
    <citation type="submission" date="2019-02" db="EMBL/GenBank/DDBJ databases">
        <title>Deep-cultivation of Planctomycetes and their phenomic and genomic characterization uncovers novel biology.</title>
        <authorList>
            <person name="Wiegand S."/>
            <person name="Jogler M."/>
            <person name="Boedeker C."/>
            <person name="Pinto D."/>
            <person name="Vollmers J."/>
            <person name="Rivas-Marin E."/>
            <person name="Kohn T."/>
            <person name="Peeters S.H."/>
            <person name="Heuer A."/>
            <person name="Rast P."/>
            <person name="Oberbeckmann S."/>
            <person name="Bunk B."/>
            <person name="Jeske O."/>
            <person name="Meyerdierks A."/>
            <person name="Storesund J.E."/>
            <person name="Kallscheuer N."/>
            <person name="Luecker S."/>
            <person name="Lage O.M."/>
            <person name="Pohl T."/>
            <person name="Merkel B.J."/>
            <person name="Hornburger P."/>
            <person name="Mueller R.-W."/>
            <person name="Bruemmer F."/>
            <person name="Labrenz M."/>
            <person name="Spormann A.M."/>
            <person name="Op Den Camp H."/>
            <person name="Overmann J."/>
            <person name="Amann R."/>
            <person name="Jetten M.S.M."/>
            <person name="Mascher T."/>
            <person name="Medema M.H."/>
            <person name="Devos D.P."/>
            <person name="Kaster A.-K."/>
            <person name="Ovreas L."/>
            <person name="Rohde M."/>
            <person name="Galperin M.Y."/>
            <person name="Jogler C."/>
        </authorList>
    </citation>
    <scope>NUCLEOTIDE SEQUENCE [LARGE SCALE GENOMIC DNA]</scope>
    <source>
        <strain evidence="2 3">Poly41</strain>
    </source>
</reference>